<proteinExistence type="predicted"/>
<dbReference type="AlphaFoldDB" id="A0A2N5UYP4"/>
<dbReference type="Proteomes" id="UP000235392">
    <property type="component" value="Unassembled WGS sequence"/>
</dbReference>
<dbReference type="EMBL" id="PGCI01000074">
    <property type="protein sequence ID" value="PLW42871.1"/>
    <property type="molecule type" value="Genomic_DNA"/>
</dbReference>
<protein>
    <submittedName>
        <fullName evidence="1">Uncharacterized protein</fullName>
    </submittedName>
</protein>
<organism evidence="1 2">
    <name type="scientific">Puccinia coronata f. sp. avenae</name>
    <dbReference type="NCBI Taxonomy" id="200324"/>
    <lineage>
        <taxon>Eukaryota</taxon>
        <taxon>Fungi</taxon>
        <taxon>Dikarya</taxon>
        <taxon>Basidiomycota</taxon>
        <taxon>Pucciniomycotina</taxon>
        <taxon>Pucciniomycetes</taxon>
        <taxon>Pucciniales</taxon>
        <taxon>Pucciniaceae</taxon>
        <taxon>Puccinia</taxon>
    </lineage>
</organism>
<sequence>MTDVCLVQTRNPALPASSVGWCGHLHSLMVLGPFGRPFWLPGGYVFTSSSPTEFKLMIKWLPDTGVRSPNSEVD</sequence>
<gene>
    <name evidence="1" type="ORF">PCASD_07239</name>
</gene>
<evidence type="ECO:0000313" key="2">
    <source>
        <dbReference type="Proteomes" id="UP000235392"/>
    </source>
</evidence>
<evidence type="ECO:0000313" key="1">
    <source>
        <dbReference type="EMBL" id="PLW42871.1"/>
    </source>
</evidence>
<reference evidence="1 2" key="1">
    <citation type="submission" date="2017-11" db="EMBL/GenBank/DDBJ databases">
        <title>De novo assembly and phasing of dikaryotic genomes from two isolates of Puccinia coronata f. sp. avenae, the causal agent of oat crown rust.</title>
        <authorList>
            <person name="Miller M.E."/>
            <person name="Zhang Y."/>
            <person name="Omidvar V."/>
            <person name="Sperschneider J."/>
            <person name="Schwessinger B."/>
            <person name="Raley C."/>
            <person name="Palmer J.M."/>
            <person name="Garnica D."/>
            <person name="Upadhyaya N."/>
            <person name="Rathjen J."/>
            <person name="Taylor J.M."/>
            <person name="Park R.F."/>
            <person name="Dodds P.N."/>
            <person name="Hirsch C.D."/>
            <person name="Kianian S.F."/>
            <person name="Figueroa M."/>
        </authorList>
    </citation>
    <scope>NUCLEOTIDE SEQUENCE [LARGE SCALE GENOMIC DNA]</scope>
    <source>
        <strain evidence="1">12SD80</strain>
    </source>
</reference>
<comment type="caution">
    <text evidence="1">The sequence shown here is derived from an EMBL/GenBank/DDBJ whole genome shotgun (WGS) entry which is preliminary data.</text>
</comment>
<name>A0A2N5UYP4_9BASI</name>
<accession>A0A2N5UYP4</accession>